<protein>
    <recommendedName>
        <fullName evidence="5">Glucose-methanol-choline oxidoreductase N-terminal domain-containing protein</fullName>
    </recommendedName>
</protein>
<name>A0A1E7L9B9_9ACTN</name>
<keyword evidence="3" id="KW-0285">Flavoprotein</keyword>
<gene>
    <name evidence="6" type="ORF">AN218_06200</name>
</gene>
<evidence type="ECO:0000256" key="4">
    <source>
        <dbReference type="ARBA" id="ARBA00022827"/>
    </source>
</evidence>
<evidence type="ECO:0000313" key="7">
    <source>
        <dbReference type="Proteomes" id="UP000176005"/>
    </source>
</evidence>
<reference evidence="6 7" key="1">
    <citation type="journal article" date="2016" name="Front. Microbiol.">
        <title>Comparative Genomics Analysis of Streptomyces Species Reveals Their Adaptation to the Marine Environment and Their Diversity at the Genomic Level.</title>
        <authorList>
            <person name="Tian X."/>
            <person name="Zhang Z."/>
            <person name="Yang T."/>
            <person name="Chen M."/>
            <person name="Li J."/>
            <person name="Chen F."/>
            <person name="Yang J."/>
            <person name="Li W."/>
            <person name="Zhang B."/>
            <person name="Zhang Z."/>
            <person name="Wu J."/>
            <person name="Zhang C."/>
            <person name="Long L."/>
            <person name="Xiao J."/>
        </authorList>
    </citation>
    <scope>NUCLEOTIDE SEQUENCE [LARGE SCALE GENOMIC DNA]</scope>
    <source>
        <strain evidence="6 7">SCSIO 10429</strain>
    </source>
</reference>
<dbReference type="Gene3D" id="3.50.50.60">
    <property type="entry name" value="FAD/NAD(P)-binding domain"/>
    <property type="match status" value="1"/>
</dbReference>
<proteinExistence type="inferred from homology"/>
<dbReference type="GO" id="GO:0050660">
    <property type="term" value="F:flavin adenine dinucleotide binding"/>
    <property type="evidence" value="ECO:0007669"/>
    <property type="project" value="InterPro"/>
</dbReference>
<feature type="domain" description="Glucose-methanol-choline oxidoreductase N-terminal" evidence="5">
    <location>
        <begin position="28"/>
        <end position="90"/>
    </location>
</feature>
<dbReference type="AlphaFoldDB" id="A0A1E7L9B9"/>
<dbReference type="InterPro" id="IPR012132">
    <property type="entry name" value="GMC_OxRdtase"/>
</dbReference>
<dbReference type="InterPro" id="IPR036188">
    <property type="entry name" value="FAD/NAD-bd_sf"/>
</dbReference>
<dbReference type="EMBL" id="LJGW01000111">
    <property type="protein sequence ID" value="OEV12807.1"/>
    <property type="molecule type" value="Genomic_DNA"/>
</dbReference>
<evidence type="ECO:0000256" key="2">
    <source>
        <dbReference type="ARBA" id="ARBA00010790"/>
    </source>
</evidence>
<comment type="caution">
    <text evidence="6">The sequence shown here is derived from an EMBL/GenBank/DDBJ whole genome shotgun (WGS) entry which is preliminary data.</text>
</comment>
<keyword evidence="7" id="KW-1185">Reference proteome</keyword>
<evidence type="ECO:0000256" key="3">
    <source>
        <dbReference type="ARBA" id="ARBA00022630"/>
    </source>
</evidence>
<organism evidence="6 7">
    <name type="scientific">Streptomyces nanshensis</name>
    <dbReference type="NCBI Taxonomy" id="518642"/>
    <lineage>
        <taxon>Bacteria</taxon>
        <taxon>Bacillati</taxon>
        <taxon>Actinomycetota</taxon>
        <taxon>Actinomycetes</taxon>
        <taxon>Kitasatosporales</taxon>
        <taxon>Streptomycetaceae</taxon>
        <taxon>Streptomyces</taxon>
    </lineage>
</organism>
<dbReference type="PANTHER" id="PTHR11552">
    <property type="entry name" value="GLUCOSE-METHANOL-CHOLINE GMC OXIDOREDUCTASE"/>
    <property type="match status" value="1"/>
</dbReference>
<comment type="cofactor">
    <cofactor evidence="1">
        <name>FAD</name>
        <dbReference type="ChEBI" id="CHEBI:57692"/>
    </cofactor>
</comment>
<evidence type="ECO:0000259" key="5">
    <source>
        <dbReference type="Pfam" id="PF00732"/>
    </source>
</evidence>
<dbReference type="Pfam" id="PF00732">
    <property type="entry name" value="GMC_oxred_N"/>
    <property type="match status" value="1"/>
</dbReference>
<evidence type="ECO:0000313" key="6">
    <source>
        <dbReference type="EMBL" id="OEV12807.1"/>
    </source>
</evidence>
<dbReference type="SUPFAM" id="SSF51905">
    <property type="entry name" value="FAD/NAD(P)-binding domain"/>
    <property type="match status" value="1"/>
</dbReference>
<dbReference type="Proteomes" id="UP000176005">
    <property type="component" value="Unassembled WGS sequence"/>
</dbReference>
<sequence length="127" mass="13637">MRYAVPASPIFDPTAAWHCPTRPSGPARQTEYWVRGKTLGGPSAVNGMVPSRGSRADYDALAGLGDPERGWNDMLPVFTAIEDHRLGASELRGARGPLYVSAAGGGDPLLDRDRRYRARLALGSRCG</sequence>
<dbReference type="InterPro" id="IPR000172">
    <property type="entry name" value="GMC_OxRdtase_N"/>
</dbReference>
<keyword evidence="4" id="KW-0274">FAD</keyword>
<evidence type="ECO:0000256" key="1">
    <source>
        <dbReference type="ARBA" id="ARBA00001974"/>
    </source>
</evidence>
<comment type="similarity">
    <text evidence="2">Belongs to the GMC oxidoreductase family.</text>
</comment>
<dbReference type="GO" id="GO:0016614">
    <property type="term" value="F:oxidoreductase activity, acting on CH-OH group of donors"/>
    <property type="evidence" value="ECO:0007669"/>
    <property type="project" value="InterPro"/>
</dbReference>
<dbReference type="PANTHER" id="PTHR11552:SF147">
    <property type="entry name" value="CHOLINE DEHYDROGENASE, MITOCHONDRIAL"/>
    <property type="match status" value="1"/>
</dbReference>
<accession>A0A1E7L9B9</accession>